<organism evidence="2 3">
    <name type="scientific">Anopheles albimanus</name>
    <name type="common">New world malaria mosquito</name>
    <dbReference type="NCBI Taxonomy" id="7167"/>
    <lineage>
        <taxon>Eukaryota</taxon>
        <taxon>Metazoa</taxon>
        <taxon>Ecdysozoa</taxon>
        <taxon>Arthropoda</taxon>
        <taxon>Hexapoda</taxon>
        <taxon>Insecta</taxon>
        <taxon>Pterygota</taxon>
        <taxon>Neoptera</taxon>
        <taxon>Endopterygota</taxon>
        <taxon>Diptera</taxon>
        <taxon>Nematocera</taxon>
        <taxon>Culicoidea</taxon>
        <taxon>Culicidae</taxon>
        <taxon>Anophelinae</taxon>
        <taxon>Anopheles</taxon>
    </lineage>
</organism>
<evidence type="ECO:0008006" key="4">
    <source>
        <dbReference type="Google" id="ProtNLM"/>
    </source>
</evidence>
<reference evidence="2 3" key="1">
    <citation type="journal article" date="2017" name="G3 (Bethesda)">
        <title>The Physical Genome Mapping of Anopheles albimanus Corrected Scaffold Misassemblies and Identified Interarm Rearrangements in Genus Anopheles.</title>
        <authorList>
            <person name="Artemov G.N."/>
            <person name="Peery A.N."/>
            <person name="Jiang X."/>
            <person name="Tu Z."/>
            <person name="Stegniy V.N."/>
            <person name="Sharakhova M.V."/>
            <person name="Sharakhov I.V."/>
        </authorList>
    </citation>
    <scope>NUCLEOTIDE SEQUENCE [LARGE SCALE GENOMIC DNA]</scope>
    <source>
        <strain evidence="2 3">ALBI9_A</strain>
    </source>
</reference>
<evidence type="ECO:0000313" key="2">
    <source>
        <dbReference type="EnsemblMetazoa" id="AALB002608-PA"/>
    </source>
</evidence>
<evidence type="ECO:0000256" key="1">
    <source>
        <dbReference type="SAM" id="MobiDB-lite"/>
    </source>
</evidence>
<keyword evidence="3" id="KW-1185">Reference proteome</keyword>
<dbReference type="VEuPathDB" id="VectorBase:AALB002608"/>
<feature type="region of interest" description="Disordered" evidence="1">
    <location>
        <begin position="211"/>
        <end position="247"/>
    </location>
</feature>
<feature type="compositionally biased region" description="Basic and acidic residues" evidence="1">
    <location>
        <begin position="211"/>
        <end position="225"/>
    </location>
</feature>
<dbReference type="OrthoDB" id="5842926at2759"/>
<proteinExistence type="predicted"/>
<dbReference type="RefSeq" id="XP_035779268.1">
    <property type="nucleotide sequence ID" value="XM_035923375.1"/>
</dbReference>
<dbReference type="KEGG" id="aali:118459715"/>
<dbReference type="VEuPathDB" id="VectorBase:AALB20_026015"/>
<accession>A0A182F7Y6</accession>
<feature type="region of interest" description="Disordered" evidence="1">
    <location>
        <begin position="75"/>
        <end position="102"/>
    </location>
</feature>
<name>A0A182F7Y6_ANOAL</name>
<feature type="region of interest" description="Disordered" evidence="1">
    <location>
        <begin position="263"/>
        <end position="301"/>
    </location>
</feature>
<dbReference type="Proteomes" id="UP000069272">
    <property type="component" value="Chromosome 2R"/>
</dbReference>
<reference evidence="2" key="2">
    <citation type="submission" date="2022-08" db="UniProtKB">
        <authorList>
            <consortium name="EnsemblMetazoa"/>
        </authorList>
    </citation>
    <scope>IDENTIFICATION</scope>
    <source>
        <strain evidence="2">STECLA/ALBI9_A</strain>
    </source>
</reference>
<feature type="region of interest" description="Disordered" evidence="1">
    <location>
        <begin position="1"/>
        <end position="37"/>
    </location>
</feature>
<feature type="compositionally biased region" description="Low complexity" evidence="1">
    <location>
        <begin position="232"/>
        <end position="246"/>
    </location>
</feature>
<feature type="compositionally biased region" description="Basic and acidic residues" evidence="1">
    <location>
        <begin position="467"/>
        <end position="483"/>
    </location>
</feature>
<dbReference type="STRING" id="7167.A0A182F7Y6"/>
<dbReference type="GeneID" id="118459715"/>
<evidence type="ECO:0000313" key="3">
    <source>
        <dbReference type="Proteomes" id="UP000069272"/>
    </source>
</evidence>
<dbReference type="AlphaFoldDB" id="A0A182F7Y6"/>
<dbReference type="PANTHER" id="PTHR44927:SF1">
    <property type="entry name" value="FK506-BINDING PROTEIN 15"/>
    <property type="match status" value="1"/>
</dbReference>
<dbReference type="PANTHER" id="PTHR44927">
    <property type="entry name" value="FK506-BINDING PROTEIN 15"/>
    <property type="match status" value="1"/>
</dbReference>
<feature type="region of interest" description="Disordered" evidence="1">
    <location>
        <begin position="467"/>
        <end position="498"/>
    </location>
</feature>
<sequence>MLDDGSVGLSGGAGGDRDSADEDDFFKPSIAGSGGKSSLAKIFGLTSSKAASVPDRAKAVTVEAPKSIKVSDRYGPSNFRYIPSTEPGAEEQEQPATEETSKKPPLEWVIVRASIVSAYKLVDNDNKFLGKVGLVLLKSSATAHRLLLYRTKSDVLCAATLNRETKLLLKQDYLQFRADETNEFWSILFESEADRGVMLPLIEGCCTIEREPLVEEPEPSPKPEKEPEEPVEQVNNNSSSSSNSNSRKIQLVARMARMGQAIPLPPEKQRSTSDRPPIPSSPPVVAGGSDSSDDTSDSKIETIPSLAIPIAARRPNVTHTLNMQMVPLAGMMTTSGASGHSTASTDVNLNLLLGETRMQNTEMRMNLTKLESKLDRVLDRIDLLSVHGDRGASGALEKDAELLQLEEKVLDLKRENHSLRGKLQTAQQVTEERHSQHAQLVEKIRSLTESEETLREEIAELKAKVEAGSTDREVEKERQRELEMQLSDARQTEKRKTKELEQTVRELEEHRKKEKQLQLELVEERKRSLEATAQAEQLQQELQSWKGKVAECESAPQPSTGSLVKDIMNNCYQQLCDQITDSQILRLIASTIKRETKAALDRETK</sequence>
<protein>
    <recommendedName>
        <fullName evidence="4">WH1 domain-containing protein</fullName>
    </recommendedName>
</protein>
<dbReference type="EnsemblMetazoa" id="AALB002608-RA">
    <property type="protein sequence ID" value="AALB002608-PA"/>
    <property type="gene ID" value="AALB002608"/>
</dbReference>